<evidence type="ECO:0000256" key="1">
    <source>
        <dbReference type="SAM" id="MobiDB-lite"/>
    </source>
</evidence>
<reference evidence="2" key="1">
    <citation type="submission" date="2023-04" db="EMBL/GenBank/DDBJ databases">
        <title>Assessment of the microbiological origin of a defect in Grana Padano cheese.</title>
        <authorList>
            <person name="Zago M."/>
            <person name="Rossetti L."/>
            <person name="Bonvini B."/>
            <person name="Carminati D."/>
            <person name="Giraffa G."/>
        </authorList>
    </citation>
    <scope>NUCLEOTIDE SEQUENCE</scope>
    <source>
        <strain evidence="2">4990</strain>
    </source>
</reference>
<dbReference type="AlphaFoldDB" id="A0AAE4JTM7"/>
<organism evidence="2 3">
    <name type="scientific">Clostridium sporogenes</name>
    <dbReference type="NCBI Taxonomy" id="1509"/>
    <lineage>
        <taxon>Bacteria</taxon>
        <taxon>Bacillati</taxon>
        <taxon>Bacillota</taxon>
        <taxon>Clostridia</taxon>
        <taxon>Eubacteriales</taxon>
        <taxon>Clostridiaceae</taxon>
        <taxon>Clostridium</taxon>
    </lineage>
</organism>
<gene>
    <name evidence="2" type="ORF">P9J83_14705</name>
</gene>
<dbReference type="EMBL" id="JARUIS010000026">
    <property type="protein sequence ID" value="MDS1004735.1"/>
    <property type="molecule type" value="Genomic_DNA"/>
</dbReference>
<evidence type="ECO:0000313" key="3">
    <source>
        <dbReference type="Proteomes" id="UP001182303"/>
    </source>
</evidence>
<accession>A0AAE4JTM7</accession>
<protein>
    <submittedName>
        <fullName evidence="2">Uncharacterized protein</fullName>
    </submittedName>
</protein>
<evidence type="ECO:0000313" key="2">
    <source>
        <dbReference type="EMBL" id="MDS1004735.1"/>
    </source>
</evidence>
<feature type="region of interest" description="Disordered" evidence="1">
    <location>
        <begin position="105"/>
        <end position="137"/>
    </location>
</feature>
<name>A0AAE4JTM7_CLOSG</name>
<sequence length="281" mass="32570">MKYKKVRYIHGGKVETINLAIVNDSNREKYRHKLYCPEPDCPAKLGEYRVNGVVYYRADKNSHNEDCPYKDDVNGYRGIGEGEEIEVLISEKHLIQSVRRSYKYDNDEKKTDNNNSDDTTSKGKKVKSNKKTEDGEMQYRLRGVVNGGGIKKPKEPPILNRYEVTKRDVGYTRKITNVTIDDVQEIEGTLKIWFKESRYKNLYASIGESYLAENGIDYEKIKNLKTYIKNKLKNGEKISFYGAGMINEIKDLFVLELFYQESFLVDGKDILRISAIVNRNL</sequence>
<proteinExistence type="predicted"/>
<comment type="caution">
    <text evidence="2">The sequence shown here is derived from an EMBL/GenBank/DDBJ whole genome shotgun (WGS) entry which is preliminary data.</text>
</comment>
<dbReference type="Proteomes" id="UP001182303">
    <property type="component" value="Unassembled WGS sequence"/>
</dbReference>
<dbReference type="RefSeq" id="WP_310944200.1">
    <property type="nucleotide sequence ID" value="NZ_JARUIS010000026.1"/>
</dbReference>